<keyword evidence="2" id="KW-1185">Reference proteome</keyword>
<comment type="caution">
    <text evidence="1">The sequence shown here is derived from an EMBL/GenBank/DDBJ whole genome shotgun (WGS) entry which is preliminary data.</text>
</comment>
<proteinExistence type="predicted"/>
<protein>
    <submittedName>
        <fullName evidence="1">17193_t:CDS:1</fullName>
    </submittedName>
</protein>
<dbReference type="EMBL" id="CAJVPW010002736">
    <property type="protein sequence ID" value="CAG8512215.1"/>
    <property type="molecule type" value="Genomic_DNA"/>
</dbReference>
<dbReference type="Proteomes" id="UP000789366">
    <property type="component" value="Unassembled WGS sequence"/>
</dbReference>
<name>A0ACA9L7Z4_9GLOM</name>
<evidence type="ECO:0000313" key="2">
    <source>
        <dbReference type="Proteomes" id="UP000789366"/>
    </source>
</evidence>
<evidence type="ECO:0000313" key="1">
    <source>
        <dbReference type="EMBL" id="CAG8512215.1"/>
    </source>
</evidence>
<reference evidence="1" key="1">
    <citation type="submission" date="2021-06" db="EMBL/GenBank/DDBJ databases">
        <authorList>
            <person name="Kallberg Y."/>
            <person name="Tangrot J."/>
            <person name="Rosling A."/>
        </authorList>
    </citation>
    <scope>NUCLEOTIDE SEQUENCE</scope>
    <source>
        <strain evidence="1">28 12/20/2015</strain>
    </source>
</reference>
<gene>
    <name evidence="1" type="ORF">SPELUC_LOCUS3530</name>
</gene>
<accession>A0ACA9L7Z4</accession>
<organism evidence="1 2">
    <name type="scientific">Cetraspora pellucida</name>
    <dbReference type="NCBI Taxonomy" id="1433469"/>
    <lineage>
        <taxon>Eukaryota</taxon>
        <taxon>Fungi</taxon>
        <taxon>Fungi incertae sedis</taxon>
        <taxon>Mucoromycota</taxon>
        <taxon>Glomeromycotina</taxon>
        <taxon>Glomeromycetes</taxon>
        <taxon>Diversisporales</taxon>
        <taxon>Gigasporaceae</taxon>
        <taxon>Cetraspora</taxon>
    </lineage>
</organism>
<sequence>MSTTTPLNNAQNLNLYNNNMQSYRPEIPNNIFNSLSSTSMNHSMPVFSLSENKLMLDNLEKNKLGLDDLEDVEYHESSFFAASNTLENSDLLESEFEKDEQEVELAEQEFKLDEQKFELDDQESELDDQEFKNYNSKSLIFVIDHIELNCVESN</sequence>